<proteinExistence type="inferred from homology"/>
<evidence type="ECO:0000259" key="16">
    <source>
        <dbReference type="Pfam" id="PF00501"/>
    </source>
</evidence>
<dbReference type="SUPFAM" id="SSF56801">
    <property type="entry name" value="Acetyl-CoA synthetase-like"/>
    <property type="match status" value="1"/>
</dbReference>
<dbReference type="Gene3D" id="3.30.300.30">
    <property type="match status" value="1"/>
</dbReference>
<keyword evidence="9" id="KW-0460">Magnesium</keyword>
<keyword evidence="19" id="KW-1185">Reference proteome</keyword>
<dbReference type="GO" id="GO:0008218">
    <property type="term" value="P:bioluminescence"/>
    <property type="evidence" value="ECO:0007669"/>
    <property type="project" value="UniProtKB-KW"/>
</dbReference>
<dbReference type="EC" id="1.13.12.7" evidence="4"/>
<sequence length="544" mass="60203">KHIMEKGDEIIIYGPQITIPATNESLGIKLHKALNDKDEVPIFVDAFSGETLSNKTLLRDSCYLGQCLRNFGLTKNDVIAVCSENHVRLFDPVVAGLYSGIIVSMFSPLYTERELIHVANISQPSIIFCSTEASSVILKVKDRLKRVPKLVVINAKEDYRGCQSMKSFISEYIPANFDVSTFSPCPVNVKEDVAFILQSSGTTGLPKGVMLTHFNYTTVIGVIGFAAITNPRAAVTLINLPLHHAYGLFLAFRGIFDGGKAIIMKKFDPDVYLKTIQDYKIDQLSIVPSMANFLIKSPLVDKYDLSSVKRIRCGAAPLGKSAEEALIKRLKVDDIRQGYGMTEATIGILVSLDDQVVPGSCGIPFPNMAIKIVDVDTGKSLGPMAVGEIWCRGDIIMKGYFNDPEATRNTIDEDGWLHTGDMAYYDNNHMFFIVDRLKELIKCKGYQVAPAELEAILVNHPKVADVGVIGIPHDRHGEVPIAFVVAMQGQDLTEKELKDFIHGQVAAYKRLESVLFVPNIPRNPAGKIIRRILRDTLHKHNSKL</sequence>
<dbReference type="PANTHER" id="PTHR24096:SF423">
    <property type="entry name" value="GM05240P"/>
    <property type="match status" value="1"/>
</dbReference>
<evidence type="ECO:0000259" key="17">
    <source>
        <dbReference type="Pfam" id="PF13193"/>
    </source>
</evidence>
<evidence type="ECO:0000256" key="6">
    <source>
        <dbReference type="ARBA" id="ARBA00022723"/>
    </source>
</evidence>
<dbReference type="InParanoid" id="A0A5N4B7P5"/>
<feature type="non-terminal residue" evidence="18">
    <location>
        <position position="1"/>
    </location>
</feature>
<comment type="subcellular location">
    <subcellularLocation>
        <location evidence="2">Peroxisome</location>
    </subcellularLocation>
</comment>
<dbReference type="Pfam" id="PF00501">
    <property type="entry name" value="AMP-binding"/>
    <property type="match status" value="1"/>
</dbReference>
<dbReference type="Proteomes" id="UP000327044">
    <property type="component" value="Unassembled WGS sequence"/>
</dbReference>
<keyword evidence="12" id="KW-0576">Peroxisome</keyword>
<comment type="cofactor">
    <cofactor evidence="1">
        <name>Mg(2+)</name>
        <dbReference type="ChEBI" id="CHEBI:18420"/>
    </cofactor>
</comment>
<evidence type="ECO:0000313" key="19">
    <source>
        <dbReference type="Proteomes" id="UP000327044"/>
    </source>
</evidence>
<dbReference type="EMBL" id="VVIM01000001">
    <property type="protein sequence ID" value="KAB0805625.1"/>
    <property type="molecule type" value="Genomic_DNA"/>
</dbReference>
<evidence type="ECO:0000256" key="1">
    <source>
        <dbReference type="ARBA" id="ARBA00001946"/>
    </source>
</evidence>
<evidence type="ECO:0000256" key="13">
    <source>
        <dbReference type="ARBA" id="ARBA00023223"/>
    </source>
</evidence>
<dbReference type="InterPro" id="IPR020845">
    <property type="entry name" value="AMP-binding_CS"/>
</dbReference>
<dbReference type="InterPro" id="IPR025110">
    <property type="entry name" value="AMP-bd_C"/>
</dbReference>
<dbReference type="GO" id="GO:0016405">
    <property type="term" value="F:CoA-ligase activity"/>
    <property type="evidence" value="ECO:0007669"/>
    <property type="project" value="TreeGrafter"/>
</dbReference>
<feature type="domain" description="AMP-dependent synthetase/ligase" evidence="16">
    <location>
        <begin position="38"/>
        <end position="401"/>
    </location>
</feature>
<keyword evidence="13" id="KW-0455">Luminescence</keyword>
<keyword evidence="11" id="KW-0503">Monooxygenase</keyword>
<comment type="caution">
    <text evidence="18">The sequence shown here is derived from an EMBL/GenBank/DDBJ whole genome shotgun (WGS) entry which is preliminary data.</text>
</comment>
<gene>
    <name evidence="18" type="ORF">PPYR_02595</name>
</gene>
<accession>A0A5N4B7P5</accession>
<evidence type="ECO:0000256" key="9">
    <source>
        <dbReference type="ARBA" id="ARBA00022842"/>
    </source>
</evidence>
<evidence type="ECO:0000256" key="7">
    <source>
        <dbReference type="ARBA" id="ARBA00022741"/>
    </source>
</evidence>
<dbReference type="GO" id="GO:0046872">
    <property type="term" value="F:metal ion binding"/>
    <property type="evidence" value="ECO:0007669"/>
    <property type="project" value="UniProtKB-KW"/>
</dbReference>
<keyword evidence="10" id="KW-0560">Oxidoreductase</keyword>
<comment type="similarity">
    <text evidence="3">Belongs to the ATP-dependent AMP-binding enzyme family.</text>
</comment>
<evidence type="ECO:0000256" key="3">
    <source>
        <dbReference type="ARBA" id="ARBA00006432"/>
    </source>
</evidence>
<dbReference type="GO" id="GO:0005524">
    <property type="term" value="F:ATP binding"/>
    <property type="evidence" value="ECO:0007669"/>
    <property type="project" value="UniProtKB-KW"/>
</dbReference>
<keyword evidence="8" id="KW-0067">ATP-binding</keyword>
<dbReference type="GO" id="GO:0005777">
    <property type="term" value="C:peroxisome"/>
    <property type="evidence" value="ECO:0007669"/>
    <property type="project" value="UniProtKB-SubCell"/>
</dbReference>
<organism evidence="18 19">
    <name type="scientific">Photinus pyralis</name>
    <name type="common">Common eastern firefly</name>
    <name type="synonym">Lampyris pyralis</name>
    <dbReference type="NCBI Taxonomy" id="7054"/>
    <lineage>
        <taxon>Eukaryota</taxon>
        <taxon>Metazoa</taxon>
        <taxon>Ecdysozoa</taxon>
        <taxon>Arthropoda</taxon>
        <taxon>Hexapoda</taxon>
        <taxon>Insecta</taxon>
        <taxon>Pterygota</taxon>
        <taxon>Neoptera</taxon>
        <taxon>Endopterygota</taxon>
        <taxon>Coleoptera</taxon>
        <taxon>Polyphaga</taxon>
        <taxon>Elateriformia</taxon>
        <taxon>Elateroidea</taxon>
        <taxon>Lampyridae</taxon>
        <taxon>Lampyrinae</taxon>
        <taxon>Photinus</taxon>
    </lineage>
</organism>
<dbReference type="Gene3D" id="2.30.38.10">
    <property type="entry name" value="Luciferase, Domain 3"/>
    <property type="match status" value="1"/>
</dbReference>
<evidence type="ECO:0000256" key="11">
    <source>
        <dbReference type="ARBA" id="ARBA00023033"/>
    </source>
</evidence>
<evidence type="ECO:0000256" key="2">
    <source>
        <dbReference type="ARBA" id="ARBA00004275"/>
    </source>
</evidence>
<evidence type="ECO:0000256" key="15">
    <source>
        <dbReference type="ARBA" id="ARBA00048497"/>
    </source>
</evidence>
<dbReference type="Gene3D" id="3.40.50.980">
    <property type="match status" value="2"/>
</dbReference>
<evidence type="ECO:0000313" key="18">
    <source>
        <dbReference type="EMBL" id="KAB0805625.1"/>
    </source>
</evidence>
<dbReference type="FunFam" id="3.30.300.30:FF:000007">
    <property type="entry name" value="4-coumarate--CoA ligase 2"/>
    <property type="match status" value="1"/>
</dbReference>
<dbReference type="InterPro" id="IPR000873">
    <property type="entry name" value="AMP-dep_synth/lig_dom"/>
</dbReference>
<evidence type="ECO:0000256" key="4">
    <source>
        <dbReference type="ARBA" id="ARBA00012532"/>
    </source>
</evidence>
<dbReference type="PROSITE" id="PS00455">
    <property type="entry name" value="AMP_BINDING"/>
    <property type="match status" value="1"/>
</dbReference>
<evidence type="ECO:0000256" key="14">
    <source>
        <dbReference type="ARBA" id="ARBA00023262"/>
    </source>
</evidence>
<reference evidence="18 19" key="1">
    <citation type="journal article" date="2018" name="Elife">
        <title>Firefly genomes illuminate parallel origins of bioluminescence in beetles.</title>
        <authorList>
            <person name="Fallon T.R."/>
            <person name="Lower S.E."/>
            <person name="Chang C.H."/>
            <person name="Bessho-Uehara M."/>
            <person name="Martin G.J."/>
            <person name="Bewick A.J."/>
            <person name="Behringer M."/>
            <person name="Debat H.J."/>
            <person name="Wong I."/>
            <person name="Day J.C."/>
            <person name="Suvorov A."/>
            <person name="Silva C.J."/>
            <person name="Stanger-Hall K.F."/>
            <person name="Hall D.W."/>
            <person name="Schmitz R.J."/>
            <person name="Nelson D.R."/>
            <person name="Lewis S.M."/>
            <person name="Shigenobu S."/>
            <person name="Bybee S.M."/>
            <person name="Larracuente A.M."/>
            <person name="Oba Y."/>
            <person name="Weng J.K."/>
        </authorList>
    </citation>
    <scope>NUCLEOTIDE SEQUENCE [LARGE SCALE GENOMIC DNA]</scope>
    <source>
        <strain evidence="18">1611_PpyrPB1</strain>
        <tissue evidence="18">Whole body</tissue>
    </source>
</reference>
<evidence type="ECO:0000256" key="12">
    <source>
        <dbReference type="ARBA" id="ARBA00023140"/>
    </source>
</evidence>
<dbReference type="InterPro" id="IPR045851">
    <property type="entry name" value="AMP-bd_C_sf"/>
</dbReference>
<dbReference type="AlphaFoldDB" id="A0A5N4B7P5"/>
<dbReference type="Pfam" id="PF13193">
    <property type="entry name" value="AMP-binding_C"/>
    <property type="match status" value="1"/>
</dbReference>
<evidence type="ECO:0000256" key="8">
    <source>
        <dbReference type="ARBA" id="ARBA00022840"/>
    </source>
</evidence>
<feature type="domain" description="AMP-binding enzyme C-terminal" evidence="17">
    <location>
        <begin position="452"/>
        <end position="527"/>
    </location>
</feature>
<keyword evidence="7" id="KW-0547">Nucleotide-binding</keyword>
<name>A0A5N4B7P5_PHOPY</name>
<keyword evidence="6" id="KW-0479">Metal-binding</keyword>
<dbReference type="PANTHER" id="PTHR24096">
    <property type="entry name" value="LONG-CHAIN-FATTY-ACID--COA LIGASE"/>
    <property type="match status" value="1"/>
</dbReference>
<keyword evidence="14" id="KW-0599">Photoprotein</keyword>
<evidence type="ECO:0000256" key="10">
    <source>
        <dbReference type="ARBA" id="ARBA00023002"/>
    </source>
</evidence>
<dbReference type="GO" id="GO:0047077">
    <property type="term" value="F:Photinus-luciferin 4-monooxygenase (ATP-hydrolyzing) activity"/>
    <property type="evidence" value="ECO:0007669"/>
    <property type="project" value="UniProtKB-EC"/>
</dbReference>
<evidence type="ECO:0000256" key="5">
    <source>
        <dbReference type="ARBA" id="ARBA00019043"/>
    </source>
</evidence>
<comment type="catalytic activity">
    <reaction evidence="15">
        <text>firefly D-luciferin + ATP + O2 = firefly oxyluciferin + hnu + AMP + CO2 + diphosphate</text>
        <dbReference type="Rhea" id="RHEA:10732"/>
        <dbReference type="ChEBI" id="CHEBI:15379"/>
        <dbReference type="ChEBI" id="CHEBI:16526"/>
        <dbReference type="ChEBI" id="CHEBI:16792"/>
        <dbReference type="ChEBI" id="CHEBI:30212"/>
        <dbReference type="ChEBI" id="CHEBI:30616"/>
        <dbReference type="ChEBI" id="CHEBI:33019"/>
        <dbReference type="ChEBI" id="CHEBI:58038"/>
        <dbReference type="ChEBI" id="CHEBI:456215"/>
        <dbReference type="EC" id="1.13.12.7"/>
    </reaction>
</comment>
<protein>
    <recommendedName>
        <fullName evidence="5">Luciferin 4-monooxygenase</fullName>
        <ecNumber evidence="4">1.13.12.7</ecNumber>
    </recommendedName>
</protein>